<dbReference type="Pfam" id="PF00111">
    <property type="entry name" value="Fer2"/>
    <property type="match status" value="1"/>
</dbReference>
<dbReference type="SUPFAM" id="SSF54292">
    <property type="entry name" value="2Fe-2S ferredoxin-like"/>
    <property type="match status" value="1"/>
</dbReference>
<dbReference type="PROSITE" id="PS51085">
    <property type="entry name" value="2FE2S_FER_2"/>
    <property type="match status" value="1"/>
</dbReference>
<dbReference type="FunCoup" id="I3TFF8">
    <property type="interactions" value="43"/>
</dbReference>
<dbReference type="SUPFAM" id="SSF47741">
    <property type="entry name" value="CO dehydrogenase ISP C-domain like"/>
    <property type="match status" value="1"/>
</dbReference>
<dbReference type="InterPro" id="IPR001041">
    <property type="entry name" value="2Fe-2S_ferredoxin-type"/>
</dbReference>
<keyword evidence="2" id="KW-0479">Metal-binding</keyword>
<name>I3TFF8_THEC1</name>
<accession>I3TFF8</accession>
<dbReference type="InterPro" id="IPR012675">
    <property type="entry name" value="Beta-grasp_dom_sf"/>
</dbReference>
<dbReference type="InterPro" id="IPR002888">
    <property type="entry name" value="2Fe-2S-bd"/>
</dbReference>
<keyword evidence="4" id="KW-0408">Iron</keyword>
<keyword evidence="8" id="KW-1185">Reference proteome</keyword>
<dbReference type="InParanoid" id="I3TFF8"/>
<feature type="domain" description="2Fe-2S ferredoxin-type" evidence="6">
    <location>
        <begin position="1"/>
        <end position="77"/>
    </location>
</feature>
<dbReference type="AlphaFoldDB" id="I3TFF8"/>
<evidence type="ECO:0000256" key="3">
    <source>
        <dbReference type="ARBA" id="ARBA00023002"/>
    </source>
</evidence>
<dbReference type="GeneID" id="13013392"/>
<dbReference type="CDD" id="cd00207">
    <property type="entry name" value="fer2"/>
    <property type="match status" value="1"/>
</dbReference>
<protein>
    <submittedName>
        <fullName evidence="7">Aldehyde oxidase and xanthine dehydrogenase, short chain</fullName>
    </submittedName>
</protein>
<evidence type="ECO:0000256" key="4">
    <source>
        <dbReference type="ARBA" id="ARBA00023004"/>
    </source>
</evidence>
<dbReference type="GO" id="GO:0016491">
    <property type="term" value="F:oxidoreductase activity"/>
    <property type="evidence" value="ECO:0007669"/>
    <property type="project" value="UniProtKB-KW"/>
</dbReference>
<dbReference type="FunFam" id="3.10.20.30:FF:000020">
    <property type="entry name" value="Xanthine dehydrogenase iron-sulfur subunit"/>
    <property type="match status" value="1"/>
</dbReference>
<dbReference type="InterPro" id="IPR036884">
    <property type="entry name" value="2Fe-2S-bd_dom_sf"/>
</dbReference>
<evidence type="ECO:0000259" key="6">
    <source>
        <dbReference type="PROSITE" id="PS51085"/>
    </source>
</evidence>
<keyword evidence="1" id="KW-0001">2Fe-2S</keyword>
<dbReference type="GO" id="GO:0046872">
    <property type="term" value="F:metal ion binding"/>
    <property type="evidence" value="ECO:0007669"/>
    <property type="project" value="UniProtKB-KW"/>
</dbReference>
<dbReference type="Gene3D" id="1.10.150.120">
    <property type="entry name" value="[2Fe-2S]-binding domain"/>
    <property type="match status" value="1"/>
</dbReference>
<keyword evidence="3" id="KW-0560">Oxidoreductase</keyword>
<evidence type="ECO:0000313" key="7">
    <source>
        <dbReference type="EMBL" id="AFK51496.1"/>
    </source>
</evidence>
<proteinExistence type="predicted"/>
<gene>
    <name evidence="7" type="ordered locus">TCELL_1073</name>
</gene>
<dbReference type="HOGENOM" id="CLU_052511_3_1_2"/>
<organism evidence="7 8">
    <name type="scientific">Thermogladius calderae (strain DSM 22663 / VKM B-2946 / 1633)</name>
    <dbReference type="NCBI Taxonomy" id="1184251"/>
    <lineage>
        <taxon>Archaea</taxon>
        <taxon>Thermoproteota</taxon>
        <taxon>Thermoprotei</taxon>
        <taxon>Desulfurococcales</taxon>
        <taxon>Desulfurococcaceae</taxon>
        <taxon>Thermogladius</taxon>
    </lineage>
</organism>
<dbReference type="InterPro" id="IPR006058">
    <property type="entry name" value="2Fe2S_fd_BS"/>
</dbReference>
<keyword evidence="5" id="KW-0411">Iron-sulfur</keyword>
<dbReference type="Gene3D" id="3.10.20.30">
    <property type="match status" value="1"/>
</dbReference>
<dbReference type="InterPro" id="IPR036010">
    <property type="entry name" value="2Fe-2S_ferredoxin-like_sf"/>
</dbReference>
<dbReference type="PROSITE" id="PS00197">
    <property type="entry name" value="2FE2S_FER_1"/>
    <property type="match status" value="1"/>
</dbReference>
<dbReference type="GO" id="GO:0051537">
    <property type="term" value="F:2 iron, 2 sulfur cluster binding"/>
    <property type="evidence" value="ECO:0007669"/>
    <property type="project" value="UniProtKB-KW"/>
</dbReference>
<dbReference type="OrthoDB" id="37184at2157"/>
<evidence type="ECO:0000256" key="1">
    <source>
        <dbReference type="ARBA" id="ARBA00022714"/>
    </source>
</evidence>
<dbReference type="EMBL" id="CP003531">
    <property type="protein sequence ID" value="AFK51496.1"/>
    <property type="molecule type" value="Genomic_DNA"/>
</dbReference>
<evidence type="ECO:0000313" key="8">
    <source>
        <dbReference type="Proteomes" id="UP000005270"/>
    </source>
</evidence>
<dbReference type="RefSeq" id="WP_014737746.1">
    <property type="nucleotide sequence ID" value="NC_017954.1"/>
</dbReference>
<dbReference type="Proteomes" id="UP000005270">
    <property type="component" value="Chromosome"/>
</dbReference>
<sequence>MRVSFKLNGKPVEVDVAPNELLINVLRDKLKLTGTKYGCGIGECGACTVLVDGKPVLSCLTLAVDVNGREVVTVEGVSEDGNPTPVQRALVEEGAIQCGYCTPGFVMVGEYLRSKKRAYSEEEIRSLIRGNLCRCTGYVNIVKALAKALGGG</sequence>
<dbReference type="KEGG" id="thg:TCELL_1073"/>
<dbReference type="STRING" id="1184251.TCELL_1073"/>
<evidence type="ECO:0000256" key="2">
    <source>
        <dbReference type="ARBA" id="ARBA00022723"/>
    </source>
</evidence>
<evidence type="ECO:0000256" key="5">
    <source>
        <dbReference type="ARBA" id="ARBA00023014"/>
    </source>
</evidence>
<dbReference type="PANTHER" id="PTHR44379:SF8">
    <property type="entry name" value="XANTHINE DEHYDROGENASE IRON-SULFUR-BINDING SUBUNIT XDHC-RELATED"/>
    <property type="match status" value="1"/>
</dbReference>
<dbReference type="Pfam" id="PF01799">
    <property type="entry name" value="Fer2_2"/>
    <property type="match status" value="1"/>
</dbReference>
<dbReference type="eggNOG" id="arCOG01925">
    <property type="taxonomic scope" value="Archaea"/>
</dbReference>
<reference evidence="7 8" key="1">
    <citation type="journal article" date="2012" name="J. Bacteriol.">
        <title>Complete genome sequence of the hyperthermophilic cellulolytic Crenarchaeon 'Thermogladius cellulolyticus' 1633.</title>
        <authorList>
            <person name="Mardanov A.V."/>
            <person name="Kochetkova T.V."/>
            <person name="Beletsky A.V."/>
            <person name="Bonch-Osmolovskaya E.A."/>
            <person name="Ravin N.V."/>
            <person name="Skryabin K.G."/>
        </authorList>
    </citation>
    <scope>NUCLEOTIDE SEQUENCE [LARGE SCALE GENOMIC DNA]</scope>
    <source>
        <strain evidence="8">DSM 22663 / VKM B-2946 / 1633</strain>
    </source>
</reference>
<dbReference type="PANTHER" id="PTHR44379">
    <property type="entry name" value="OXIDOREDUCTASE WITH IRON-SULFUR SUBUNIT"/>
    <property type="match status" value="1"/>
</dbReference>
<dbReference type="InterPro" id="IPR051452">
    <property type="entry name" value="Diverse_Oxidoreductases"/>
</dbReference>